<protein>
    <submittedName>
        <fullName evidence="6">Uncharacterized protein LOC132800039</fullName>
    </submittedName>
</protein>
<dbReference type="SUPFAM" id="SSF56672">
    <property type="entry name" value="DNA/RNA polymerases"/>
    <property type="match status" value="1"/>
</dbReference>
<dbReference type="Pfam" id="PF03732">
    <property type="entry name" value="Retrotrans_gag"/>
    <property type="match status" value="1"/>
</dbReference>
<dbReference type="CDD" id="cd01647">
    <property type="entry name" value="RT_LTR"/>
    <property type="match status" value="1"/>
</dbReference>
<dbReference type="RefSeq" id="XP_060668921.1">
    <property type="nucleotide sequence ID" value="XM_060812938.1"/>
</dbReference>
<dbReference type="GeneID" id="132800039"/>
<evidence type="ECO:0000256" key="1">
    <source>
        <dbReference type="PROSITE-ProRule" id="PRU00047"/>
    </source>
</evidence>
<dbReference type="InterPro" id="IPR036875">
    <property type="entry name" value="Znf_CCHC_sf"/>
</dbReference>
<keyword evidence="1" id="KW-0862">Zinc</keyword>
<evidence type="ECO:0000256" key="2">
    <source>
        <dbReference type="SAM" id="MobiDB-lite"/>
    </source>
</evidence>
<name>A0ABM3ZWR9_ZIZJJ</name>
<dbReference type="Proteomes" id="UP001652623">
    <property type="component" value="Chromosome 11"/>
</dbReference>
<dbReference type="PANTHER" id="PTHR35046">
    <property type="entry name" value="ZINC KNUCKLE (CCHC-TYPE) FAMILY PROTEIN"/>
    <property type="match status" value="1"/>
</dbReference>
<dbReference type="Gene3D" id="3.10.10.10">
    <property type="entry name" value="HIV Type 1 Reverse Transcriptase, subunit A, domain 1"/>
    <property type="match status" value="1"/>
</dbReference>
<dbReference type="Pfam" id="PF00078">
    <property type="entry name" value="RVT_1"/>
    <property type="match status" value="1"/>
</dbReference>
<evidence type="ECO:0000313" key="6">
    <source>
        <dbReference type="RefSeq" id="XP_060668921.1"/>
    </source>
</evidence>
<gene>
    <name evidence="6" type="primary">LOC132800039</name>
</gene>
<evidence type="ECO:0000259" key="3">
    <source>
        <dbReference type="PROSITE" id="PS50158"/>
    </source>
</evidence>
<dbReference type="InterPro" id="IPR021109">
    <property type="entry name" value="Peptidase_aspartic_dom_sf"/>
</dbReference>
<organism evidence="5 6">
    <name type="scientific">Ziziphus jujuba</name>
    <name type="common">Chinese jujube</name>
    <name type="synonym">Ziziphus sativa</name>
    <dbReference type="NCBI Taxonomy" id="326968"/>
    <lineage>
        <taxon>Eukaryota</taxon>
        <taxon>Viridiplantae</taxon>
        <taxon>Streptophyta</taxon>
        <taxon>Embryophyta</taxon>
        <taxon>Tracheophyta</taxon>
        <taxon>Spermatophyta</taxon>
        <taxon>Magnoliopsida</taxon>
        <taxon>eudicotyledons</taxon>
        <taxon>Gunneridae</taxon>
        <taxon>Pentapetalae</taxon>
        <taxon>rosids</taxon>
        <taxon>fabids</taxon>
        <taxon>Rosales</taxon>
        <taxon>Rhamnaceae</taxon>
        <taxon>Paliureae</taxon>
        <taxon>Ziziphus</taxon>
    </lineage>
</organism>
<proteinExistence type="predicted"/>
<dbReference type="Gene3D" id="4.10.60.10">
    <property type="entry name" value="Zinc finger, CCHC-type"/>
    <property type="match status" value="1"/>
</dbReference>
<dbReference type="SUPFAM" id="SSF57756">
    <property type="entry name" value="Retrovirus zinc finger-like domains"/>
    <property type="match status" value="1"/>
</dbReference>
<keyword evidence="1" id="KW-0479">Metal-binding</keyword>
<accession>A0ABM3ZWR9</accession>
<keyword evidence="5" id="KW-1185">Reference proteome</keyword>
<evidence type="ECO:0000259" key="4">
    <source>
        <dbReference type="PROSITE" id="PS50878"/>
    </source>
</evidence>
<feature type="domain" description="CCHC-type" evidence="3">
    <location>
        <begin position="297"/>
        <end position="312"/>
    </location>
</feature>
<dbReference type="CDD" id="cd00303">
    <property type="entry name" value="retropepsin_like"/>
    <property type="match status" value="1"/>
</dbReference>
<dbReference type="PROSITE" id="PS50878">
    <property type="entry name" value="RT_POL"/>
    <property type="match status" value="1"/>
</dbReference>
<feature type="domain" description="Reverse transcriptase" evidence="4">
    <location>
        <begin position="624"/>
        <end position="776"/>
    </location>
</feature>
<dbReference type="InterPro" id="IPR005162">
    <property type="entry name" value="Retrotrans_gag_dom"/>
</dbReference>
<dbReference type="InterPro" id="IPR000477">
    <property type="entry name" value="RT_dom"/>
</dbReference>
<dbReference type="InterPro" id="IPR043502">
    <property type="entry name" value="DNA/RNA_pol_sf"/>
</dbReference>
<dbReference type="SMART" id="SM00343">
    <property type="entry name" value="ZnF_C2HC"/>
    <property type="match status" value="1"/>
</dbReference>
<reference evidence="6" key="1">
    <citation type="submission" date="2025-08" db="UniProtKB">
        <authorList>
            <consortium name="RefSeq"/>
        </authorList>
    </citation>
    <scope>IDENTIFICATION</scope>
    <source>
        <tissue evidence="6">Seedling</tissue>
    </source>
</reference>
<dbReference type="Pfam" id="PF00098">
    <property type="entry name" value="zf-CCHC"/>
    <property type="match status" value="1"/>
</dbReference>
<dbReference type="PROSITE" id="PS50158">
    <property type="entry name" value="ZF_CCHC"/>
    <property type="match status" value="1"/>
</dbReference>
<dbReference type="InterPro" id="IPR001878">
    <property type="entry name" value="Znf_CCHC"/>
</dbReference>
<keyword evidence="1" id="KW-0863">Zinc-finger</keyword>
<dbReference type="InterPro" id="IPR043128">
    <property type="entry name" value="Rev_trsase/Diguanyl_cyclase"/>
</dbReference>
<evidence type="ECO:0000313" key="5">
    <source>
        <dbReference type="Proteomes" id="UP001652623"/>
    </source>
</evidence>
<dbReference type="Gene3D" id="3.30.70.270">
    <property type="match status" value="1"/>
</dbReference>
<feature type="region of interest" description="Disordered" evidence="2">
    <location>
        <begin position="45"/>
        <end position="68"/>
    </location>
</feature>
<sequence>MTTRSGKSFRGKITDNQFEELFIRMVEQVESLNVRVGNIEAQISQPCSSSTNNEQEENPEANDDKSQEKLPAKTIAPVPFPTAQQTPNWVRDILQSTQGHHNTFDDITKRVKIEVPNFEGKVNPTEFADWLSSIEEYFDWYDLDDDQRVRFAKMKLVGLAKIWWMGVEGNLRRMGSPPIGTWQEMKAKLREKYMPTNYYDKLCEQAINLKQDPRQRLSRFKSGLRSDIRRELLRQPIYGLEQAFQVSLDLEEYLGSFKRPNIKHSNRVIANQPSKQPMKAKVPFPNASELRGKGNQCFKCGQPGHMAYNCPKRNLHLDVEHHEEPDQRREEDEDNFNYEVYNYDDLEEDEVDTSLNAIVRRILSIPKDEKEDWKRTSIFQMLVRCENQAQKLIIDGGSSMNVVSASMVGRLKLPIEPHPHPYKVAWIDSTSIPVTQRCLVSFSCRVYNDSIWCDVIPMKVTHILLGRPWLYDRDVFHCGRENIYSFMFKDRKVVLKPMTVAEMDKYKVEKPSKVSNNPQKSLHILTKKNFERESKKNGVIYAVLAKETKKETATSKQTFPVEIQKLLSDFSDLVPEEFPSELPPLRNIQHAIDLVPGAQLPNLPAYLMNPSEHAELKRQVEELLSKGFIRESLSACAVPALLTPKKDGSWQMCVDSRAINKITIQYRFPIPRFDDMLDMMAGSCIFSKLDLKSEYHQIRLRPGDEWKTAFKTKDGLYEWLVMPFGLSNAPSTFMRFMNQILQPFFGKFLIVYFDDILIYSKSKEEYRFVYASSHTS</sequence>
<dbReference type="PANTHER" id="PTHR35046:SF9">
    <property type="entry name" value="RNA-DIRECTED DNA POLYMERASE"/>
    <property type="match status" value="1"/>
</dbReference>
<dbReference type="Gene3D" id="2.40.70.10">
    <property type="entry name" value="Acid Proteases"/>
    <property type="match status" value="1"/>
</dbReference>